<feature type="region of interest" description="Disordered" evidence="1">
    <location>
        <begin position="28"/>
        <end position="133"/>
    </location>
</feature>
<dbReference type="Pfam" id="PF05013">
    <property type="entry name" value="FGase"/>
    <property type="match status" value="1"/>
</dbReference>
<dbReference type="Proteomes" id="UP000249922">
    <property type="component" value="Chromosome"/>
</dbReference>
<evidence type="ECO:0000256" key="1">
    <source>
        <dbReference type="SAM" id="MobiDB-lite"/>
    </source>
</evidence>
<feature type="compositionally biased region" description="Basic and acidic residues" evidence="1">
    <location>
        <begin position="66"/>
        <end position="89"/>
    </location>
</feature>
<keyword evidence="3" id="KW-1185">Reference proteome</keyword>
<sequence length="269" mass="28562">MAGRGHLRLAPFGALLSRMVPGGIAAGGAPPALVRGRLRGPADRTRAGPRGGRAEFAGPAQPGRPEPQRGRDGPAGRLGRDAPGDEPADHGGAGGDSPRRVAGPGDSRSPHRPRGGGPAHLAALGALSPGAGGADRRIARPLWRRDPDRHAFDAPGRAGAPAPPHPDRRPRPQRRLLLVRTLEDLLVRFTEICLRRNSPFSGAYITAAYGRPARNVHVVQLELDRSLYMDERLIEPRADFDVFAARFARIVARLARLRPDACGPAIAAE</sequence>
<organism evidence="2 3">
    <name type="scientific">Paracoccus mutanolyticus</name>
    <dbReference type="NCBI Taxonomy" id="1499308"/>
    <lineage>
        <taxon>Bacteria</taxon>
        <taxon>Pseudomonadati</taxon>
        <taxon>Pseudomonadota</taxon>
        <taxon>Alphaproteobacteria</taxon>
        <taxon>Rhodobacterales</taxon>
        <taxon>Paracoccaceae</taxon>
        <taxon>Paracoccus</taxon>
    </lineage>
</organism>
<reference evidence="2 3" key="1">
    <citation type="submission" date="2018-06" db="EMBL/GenBank/DDBJ databases">
        <title>Complete genome sequence of Paracoccus mutanolyticus strain RSP-02 isolated from cellulosic waste.</title>
        <authorList>
            <person name="Amrutha R.N."/>
            <person name="Shrivastav A."/>
            <person name="Buddana S.K."/>
            <person name="Deshpande U."/>
            <person name="Prakasham R.S."/>
        </authorList>
    </citation>
    <scope>NUCLEOTIDE SEQUENCE [LARGE SCALE GENOMIC DNA]</scope>
    <source>
        <strain evidence="2 3">RSP-02</strain>
    </source>
</reference>
<evidence type="ECO:0000313" key="3">
    <source>
        <dbReference type="Proteomes" id="UP000249922"/>
    </source>
</evidence>
<name>A0ABM6WUQ4_9RHOB</name>
<proteinExistence type="predicted"/>
<dbReference type="EMBL" id="CP030239">
    <property type="protein sequence ID" value="AWX94433.1"/>
    <property type="molecule type" value="Genomic_DNA"/>
</dbReference>
<gene>
    <name evidence="2" type="ORF">DPM13_08220</name>
</gene>
<protein>
    <submittedName>
        <fullName evidence="2">Uncharacterized protein</fullName>
    </submittedName>
</protein>
<dbReference type="InterPro" id="IPR007709">
    <property type="entry name" value="N-FG_amidohydro"/>
</dbReference>
<evidence type="ECO:0000313" key="2">
    <source>
        <dbReference type="EMBL" id="AWX94433.1"/>
    </source>
</evidence>
<feature type="region of interest" description="Disordered" evidence="1">
    <location>
        <begin position="147"/>
        <end position="172"/>
    </location>
</feature>
<accession>A0ABM6WUQ4</accession>
<dbReference type="SUPFAM" id="SSF53187">
    <property type="entry name" value="Zn-dependent exopeptidases"/>
    <property type="match status" value="1"/>
</dbReference>
<dbReference type="Gene3D" id="3.40.630.40">
    <property type="entry name" value="Zn-dependent exopeptidases"/>
    <property type="match status" value="1"/>
</dbReference>
<feature type="compositionally biased region" description="Low complexity" evidence="1">
    <location>
        <begin position="119"/>
        <end position="129"/>
    </location>
</feature>